<gene>
    <name evidence="1" type="ORF">L2K70_16835</name>
</gene>
<dbReference type="RefSeq" id="WP_236403923.1">
    <property type="nucleotide sequence ID" value="NZ_JAKJHZ010000010.1"/>
</dbReference>
<evidence type="ECO:0000313" key="1">
    <source>
        <dbReference type="EMBL" id="MCF6379279.1"/>
    </source>
</evidence>
<dbReference type="InterPro" id="IPR009097">
    <property type="entry name" value="Cyclic_Pdiesterase"/>
</dbReference>
<dbReference type="EMBL" id="JAKJHZ010000010">
    <property type="protein sequence ID" value="MCF6379279.1"/>
    <property type="molecule type" value="Genomic_DNA"/>
</dbReference>
<protein>
    <submittedName>
        <fullName evidence="1">Uncharacterized protein</fullName>
    </submittedName>
</protein>
<dbReference type="SUPFAM" id="SSF55144">
    <property type="entry name" value="LigT-like"/>
    <property type="match status" value="1"/>
</dbReference>
<sequence>MYLSAAVIPPLHVARSVFHEVTTRGSEAAPRRSMTRAASGHPVLTFSPRPLWQAIPPERMLTQLSRFGYVDVADAESLGRSLSRQVSPHGPCLVSVGGPVTVDHSRNLVLMRLQGEVDRLEDVFHSLQSAVRRPGFVHDRRRFDPTVPVLAFDHDLSPRALDQVVQALAGYSSRSWTASSVALVGRELSGRDSRHVVLDHLSLGAALVG</sequence>
<comment type="caution">
    <text evidence="1">The sequence shown here is derived from an EMBL/GenBank/DDBJ whole genome shotgun (WGS) entry which is preliminary data.</text>
</comment>
<organism evidence="1 2">
    <name type="scientific">Nocardioides potassii</name>
    <dbReference type="NCBI Taxonomy" id="2911371"/>
    <lineage>
        <taxon>Bacteria</taxon>
        <taxon>Bacillati</taxon>
        <taxon>Actinomycetota</taxon>
        <taxon>Actinomycetes</taxon>
        <taxon>Propionibacteriales</taxon>
        <taxon>Nocardioidaceae</taxon>
        <taxon>Nocardioides</taxon>
    </lineage>
</organism>
<evidence type="ECO:0000313" key="2">
    <source>
        <dbReference type="Proteomes" id="UP001201161"/>
    </source>
</evidence>
<reference evidence="1 2" key="1">
    <citation type="submission" date="2022-01" db="EMBL/GenBank/DDBJ databases">
        <title>Nocardioides sp. nov., an actinomycete isolated from mining soil.</title>
        <authorList>
            <person name="Liu L."/>
        </authorList>
    </citation>
    <scope>NUCLEOTIDE SEQUENCE [LARGE SCALE GENOMIC DNA]</scope>
    <source>
        <strain evidence="1 2">KLBMP 9356</strain>
    </source>
</reference>
<dbReference type="Proteomes" id="UP001201161">
    <property type="component" value="Unassembled WGS sequence"/>
</dbReference>
<accession>A0ABS9HGA0</accession>
<keyword evidence="2" id="KW-1185">Reference proteome</keyword>
<proteinExistence type="predicted"/>
<name>A0ABS9HGA0_9ACTN</name>
<dbReference type="Gene3D" id="3.90.1140.10">
    <property type="entry name" value="Cyclic phosphodiesterase"/>
    <property type="match status" value="1"/>
</dbReference>